<evidence type="ECO:0000256" key="5">
    <source>
        <dbReference type="ARBA" id="ARBA00023049"/>
    </source>
</evidence>
<dbReference type="InterPro" id="IPR007863">
    <property type="entry name" value="Peptidase_M16_C"/>
</dbReference>
<feature type="domain" description="Peptidase M16 N-terminal" evidence="7">
    <location>
        <begin position="54"/>
        <end position="174"/>
    </location>
</feature>
<keyword evidence="6" id="KW-0732">Signal</keyword>
<gene>
    <name evidence="9" type="ORF">AVDCRST_MAG89-3970</name>
</gene>
<evidence type="ECO:0000256" key="2">
    <source>
        <dbReference type="ARBA" id="ARBA00022670"/>
    </source>
</evidence>
<dbReference type="EMBL" id="CADCTV010000833">
    <property type="protein sequence ID" value="CAA9364244.1"/>
    <property type="molecule type" value="Genomic_DNA"/>
</dbReference>
<reference evidence="9" key="1">
    <citation type="submission" date="2020-02" db="EMBL/GenBank/DDBJ databases">
        <authorList>
            <person name="Meier V. D."/>
        </authorList>
    </citation>
    <scope>NUCLEOTIDE SEQUENCE</scope>
    <source>
        <strain evidence="9">AVDCRST_MAG89</strain>
    </source>
</reference>
<feature type="domain" description="Peptidase M16 C-terminal" evidence="8">
    <location>
        <begin position="212"/>
        <end position="388"/>
    </location>
</feature>
<dbReference type="GO" id="GO:0046872">
    <property type="term" value="F:metal ion binding"/>
    <property type="evidence" value="ECO:0007669"/>
    <property type="project" value="InterPro"/>
</dbReference>
<accession>A0A6J4MQ76</accession>
<dbReference type="PANTHER" id="PTHR43690:SF35">
    <property type="entry name" value="NON-CATALYTIC MEMBER OF PEPTIDASE SUBFAMILY M16B-RELATED"/>
    <property type="match status" value="1"/>
</dbReference>
<name>A0A6J4MQ76_9BACT</name>
<keyword evidence="2 9" id="KW-0645">Protease</keyword>
<dbReference type="Pfam" id="PF05193">
    <property type="entry name" value="Peptidase_M16_C"/>
    <property type="match status" value="1"/>
</dbReference>
<keyword evidence="3" id="KW-0378">Hydrolase</keyword>
<evidence type="ECO:0000313" key="9">
    <source>
        <dbReference type="EMBL" id="CAA9364244.1"/>
    </source>
</evidence>
<comment type="similarity">
    <text evidence="1">Belongs to the peptidase M16 family.</text>
</comment>
<keyword evidence="4" id="KW-0862">Zinc</keyword>
<dbReference type="PANTHER" id="PTHR43690">
    <property type="entry name" value="NARDILYSIN"/>
    <property type="match status" value="1"/>
</dbReference>
<evidence type="ECO:0000256" key="3">
    <source>
        <dbReference type="ARBA" id="ARBA00022801"/>
    </source>
</evidence>
<organism evidence="9">
    <name type="scientific">uncultured Gemmatimonadota bacterium</name>
    <dbReference type="NCBI Taxonomy" id="203437"/>
    <lineage>
        <taxon>Bacteria</taxon>
        <taxon>Pseudomonadati</taxon>
        <taxon>Gemmatimonadota</taxon>
        <taxon>environmental samples</taxon>
    </lineage>
</organism>
<evidence type="ECO:0000256" key="4">
    <source>
        <dbReference type="ARBA" id="ARBA00022833"/>
    </source>
</evidence>
<dbReference type="InterPro" id="IPR050626">
    <property type="entry name" value="Peptidase_M16"/>
</dbReference>
<dbReference type="GO" id="GO:0006508">
    <property type="term" value="P:proteolysis"/>
    <property type="evidence" value="ECO:0007669"/>
    <property type="project" value="UniProtKB-KW"/>
</dbReference>
<feature type="signal peptide" evidence="6">
    <location>
        <begin position="1"/>
        <end position="24"/>
    </location>
</feature>
<sequence>MKQRILFSTAAAALALGLAAPAAAQTATAPRTVTITNPVPLTVETYRLANGLNVVLSRDTSVPVVAVNVWYHVGSGNEVAGRTGFAHLFEHMMFQGSANVGDDQHFRLISEAGGTLNGTTNSDRTNYFEAVPSNFLERVLWQEADRMGFLLNAMTQEKLDNQRSVVQNERRQNYDNAPYGLAGETIARLMYPAAHPYSWTTIGSLTDLNAASMEDVSGFFRQYYAPNNASLAIVGDFDPAQARRWVERYFGPIPSGPPITRPTPQPVRLAAEVRHMLEDRVQLPRLYLVWPSPAQFQPGDADLNVLGYILAGDRSSRLHQRLVLRDQLAQFVSANQGGRALAGQFGITVQARPGVDLDRVLAIVDEEVARLRTEGPTQREVERARNNLEVSFVQRMQTTLGRADALNSYATFTGNPAYIQQDYARYATVTTGSVQQSLNWLGAGRIVLSVVPQGQTQLQASR</sequence>
<feature type="chain" id="PRO_5026757403" evidence="6">
    <location>
        <begin position="25"/>
        <end position="462"/>
    </location>
</feature>
<protein>
    <submittedName>
        <fullName evidence="9">Zinc protease</fullName>
    </submittedName>
</protein>
<dbReference type="SUPFAM" id="SSF63411">
    <property type="entry name" value="LuxS/MPP-like metallohydrolase"/>
    <property type="match status" value="2"/>
</dbReference>
<dbReference type="AlphaFoldDB" id="A0A6J4MQ76"/>
<dbReference type="GO" id="GO:0008237">
    <property type="term" value="F:metallopeptidase activity"/>
    <property type="evidence" value="ECO:0007669"/>
    <property type="project" value="UniProtKB-KW"/>
</dbReference>
<dbReference type="Gene3D" id="3.30.830.10">
    <property type="entry name" value="Metalloenzyme, LuxS/M16 peptidase-like"/>
    <property type="match status" value="2"/>
</dbReference>
<dbReference type="InterPro" id="IPR011249">
    <property type="entry name" value="Metalloenz_LuxS/M16"/>
</dbReference>
<evidence type="ECO:0000256" key="6">
    <source>
        <dbReference type="SAM" id="SignalP"/>
    </source>
</evidence>
<evidence type="ECO:0000259" key="8">
    <source>
        <dbReference type="Pfam" id="PF05193"/>
    </source>
</evidence>
<proteinExistence type="inferred from homology"/>
<evidence type="ECO:0000256" key="1">
    <source>
        <dbReference type="ARBA" id="ARBA00007261"/>
    </source>
</evidence>
<evidence type="ECO:0000259" key="7">
    <source>
        <dbReference type="Pfam" id="PF00675"/>
    </source>
</evidence>
<dbReference type="Pfam" id="PF00675">
    <property type="entry name" value="Peptidase_M16"/>
    <property type="match status" value="1"/>
</dbReference>
<dbReference type="InterPro" id="IPR011765">
    <property type="entry name" value="Pept_M16_N"/>
</dbReference>
<keyword evidence="5" id="KW-0482">Metalloprotease</keyword>